<comment type="caution">
    <text evidence="2">The sequence shown here is derived from an EMBL/GenBank/DDBJ whole genome shotgun (WGS) entry which is preliminary data.</text>
</comment>
<name>A0AAE0KJ29_9PEZI</name>
<sequence length="683" mass="75084">MFHSSNRMLKKYRLPREQLANAPPPTAPDIAASTSVPRAFGLRSGSQEIPLGPGRNLTPPTDRGSFASTKSAPETTSSSHRSSATGVVPDESPPWDRSVDVFWTRRNSTLDNKVWDDELAFQENCVRLARESAVPGSDGTGRRRDVSKKHDCRYFRLPDRVRFMIAKYVVASHNSGKAIRLNSPLFFHPVWPVNSGAEGERYWSTDYFDSLRKVLVLLRGYMSVCFDMRVDMLTTLFLTRRFHVVYSPFVTEVTQPAAVHFMDRFGPLMKWITVEVDLSRLGGHWHSSAIHMDMSKSLGRIRKLVDRFADRQLTRHGGTTIQSLVVLVRRYYGYRPVEQAVTSVDLEKMSNENKQGGAGSGDGEGGVVLTLREEAPTRIPYCADIHLSVLDSLRKLEGIVDSICIVGTNKAYANQLVLALWGKDRPPSRRDIVKYCHYRTPSCVYPFTPGQSSAVDYGPSHGVTIVRHAQDPREWRGLYGCALSPNVVVTKIAREHPAPPYYKLTVGAPVSSAAAKLQQPLVIRPASRSGSSGQAVTRREARDEENEETSAEAEVGADSLLRASSPSQKPSPSRIPIFKRGFSMSKDEGGGVWKTPGLGRSKPPPLPLMPPVSLASFNALGVFTGGSGGGGGGSEPSTTPTTPNTPITPTTLEPETTNVGRIGKIVRKASREVMSRTLPFSRK</sequence>
<proteinExistence type="predicted"/>
<feature type="compositionally biased region" description="Gly residues" evidence="1">
    <location>
        <begin position="625"/>
        <end position="634"/>
    </location>
</feature>
<feature type="compositionally biased region" description="Polar residues" evidence="1">
    <location>
        <begin position="66"/>
        <end position="85"/>
    </location>
</feature>
<feature type="compositionally biased region" description="Low complexity" evidence="1">
    <location>
        <begin position="635"/>
        <end position="657"/>
    </location>
</feature>
<feature type="region of interest" description="Disordered" evidence="1">
    <location>
        <begin position="522"/>
        <end position="604"/>
    </location>
</feature>
<dbReference type="Proteomes" id="UP001287356">
    <property type="component" value="Unassembled WGS sequence"/>
</dbReference>
<keyword evidence="3" id="KW-1185">Reference proteome</keyword>
<evidence type="ECO:0000313" key="3">
    <source>
        <dbReference type="Proteomes" id="UP001287356"/>
    </source>
</evidence>
<accession>A0AAE0KJ29</accession>
<reference evidence="2" key="2">
    <citation type="submission" date="2023-06" db="EMBL/GenBank/DDBJ databases">
        <authorList>
            <consortium name="Lawrence Berkeley National Laboratory"/>
            <person name="Haridas S."/>
            <person name="Hensen N."/>
            <person name="Bonometti L."/>
            <person name="Westerberg I."/>
            <person name="Brannstrom I.O."/>
            <person name="Guillou S."/>
            <person name="Cros-Aarteil S."/>
            <person name="Calhoun S."/>
            <person name="Kuo A."/>
            <person name="Mondo S."/>
            <person name="Pangilinan J."/>
            <person name="Riley R."/>
            <person name="Labutti K."/>
            <person name="Andreopoulos B."/>
            <person name="Lipzen A."/>
            <person name="Chen C."/>
            <person name="Yanf M."/>
            <person name="Daum C."/>
            <person name="Ng V."/>
            <person name="Clum A."/>
            <person name="Steindorff A."/>
            <person name="Ohm R."/>
            <person name="Martin F."/>
            <person name="Silar P."/>
            <person name="Natvig D."/>
            <person name="Lalanne C."/>
            <person name="Gautier V."/>
            <person name="Ament-Velasquez S.L."/>
            <person name="Kruys A."/>
            <person name="Hutchinson M.I."/>
            <person name="Powell A.J."/>
            <person name="Barry K."/>
            <person name="Miller A.N."/>
            <person name="Grigoriev I.V."/>
            <person name="Debuchy R."/>
            <person name="Gladieux P."/>
            <person name="Thoren M.H."/>
            <person name="Johannesson H."/>
        </authorList>
    </citation>
    <scope>NUCLEOTIDE SEQUENCE</scope>
    <source>
        <strain evidence="2">CBS 958.72</strain>
    </source>
</reference>
<protein>
    <submittedName>
        <fullName evidence="2">Uncharacterized protein</fullName>
    </submittedName>
</protein>
<gene>
    <name evidence="2" type="ORF">B0T24DRAFT_719175</name>
</gene>
<evidence type="ECO:0000313" key="2">
    <source>
        <dbReference type="EMBL" id="KAK3376906.1"/>
    </source>
</evidence>
<feature type="region of interest" description="Disordered" evidence="1">
    <location>
        <begin position="1"/>
        <end position="93"/>
    </location>
</feature>
<feature type="compositionally biased region" description="Polar residues" evidence="1">
    <location>
        <begin position="562"/>
        <end position="571"/>
    </location>
</feature>
<evidence type="ECO:0000256" key="1">
    <source>
        <dbReference type="SAM" id="MobiDB-lite"/>
    </source>
</evidence>
<dbReference type="EMBL" id="JAULSN010000003">
    <property type="protein sequence ID" value="KAK3376906.1"/>
    <property type="molecule type" value="Genomic_DNA"/>
</dbReference>
<dbReference type="AlphaFoldDB" id="A0AAE0KJ29"/>
<feature type="region of interest" description="Disordered" evidence="1">
    <location>
        <begin position="625"/>
        <end position="659"/>
    </location>
</feature>
<organism evidence="2 3">
    <name type="scientific">Lasiosphaeria ovina</name>
    <dbReference type="NCBI Taxonomy" id="92902"/>
    <lineage>
        <taxon>Eukaryota</taxon>
        <taxon>Fungi</taxon>
        <taxon>Dikarya</taxon>
        <taxon>Ascomycota</taxon>
        <taxon>Pezizomycotina</taxon>
        <taxon>Sordariomycetes</taxon>
        <taxon>Sordariomycetidae</taxon>
        <taxon>Sordariales</taxon>
        <taxon>Lasiosphaeriaceae</taxon>
        <taxon>Lasiosphaeria</taxon>
    </lineage>
</organism>
<reference evidence="2" key="1">
    <citation type="journal article" date="2023" name="Mol. Phylogenet. Evol.">
        <title>Genome-scale phylogeny and comparative genomics of the fungal order Sordariales.</title>
        <authorList>
            <person name="Hensen N."/>
            <person name="Bonometti L."/>
            <person name="Westerberg I."/>
            <person name="Brannstrom I.O."/>
            <person name="Guillou S."/>
            <person name="Cros-Aarteil S."/>
            <person name="Calhoun S."/>
            <person name="Haridas S."/>
            <person name="Kuo A."/>
            <person name="Mondo S."/>
            <person name="Pangilinan J."/>
            <person name="Riley R."/>
            <person name="LaButti K."/>
            <person name="Andreopoulos B."/>
            <person name="Lipzen A."/>
            <person name="Chen C."/>
            <person name="Yan M."/>
            <person name="Daum C."/>
            <person name="Ng V."/>
            <person name="Clum A."/>
            <person name="Steindorff A."/>
            <person name="Ohm R.A."/>
            <person name="Martin F."/>
            <person name="Silar P."/>
            <person name="Natvig D.O."/>
            <person name="Lalanne C."/>
            <person name="Gautier V."/>
            <person name="Ament-Velasquez S.L."/>
            <person name="Kruys A."/>
            <person name="Hutchinson M.I."/>
            <person name="Powell A.J."/>
            <person name="Barry K."/>
            <person name="Miller A.N."/>
            <person name="Grigoriev I.V."/>
            <person name="Debuchy R."/>
            <person name="Gladieux P."/>
            <person name="Hiltunen Thoren M."/>
            <person name="Johannesson H."/>
        </authorList>
    </citation>
    <scope>NUCLEOTIDE SEQUENCE</scope>
    <source>
        <strain evidence="2">CBS 958.72</strain>
    </source>
</reference>